<reference evidence="3" key="5">
    <citation type="submission" date="2018-04" db="UniProtKB">
        <authorList>
            <consortium name="EnsemblFungi"/>
        </authorList>
    </citation>
    <scope>IDENTIFICATION</scope>
    <source>
        <strain evidence="3">R3-111a-1</strain>
    </source>
</reference>
<dbReference type="PANTHER" id="PTHR40635:SF1">
    <property type="match status" value="1"/>
</dbReference>
<keyword evidence="4" id="KW-1185">Reference proteome</keyword>
<feature type="region of interest" description="Disordered" evidence="1">
    <location>
        <begin position="308"/>
        <end position="351"/>
    </location>
</feature>
<organism evidence="2">
    <name type="scientific">Gaeumannomyces tritici (strain R3-111a-1)</name>
    <name type="common">Wheat and barley take-all root rot fungus</name>
    <name type="synonym">Gaeumannomyces graminis var. tritici</name>
    <dbReference type="NCBI Taxonomy" id="644352"/>
    <lineage>
        <taxon>Eukaryota</taxon>
        <taxon>Fungi</taxon>
        <taxon>Dikarya</taxon>
        <taxon>Ascomycota</taxon>
        <taxon>Pezizomycotina</taxon>
        <taxon>Sordariomycetes</taxon>
        <taxon>Sordariomycetidae</taxon>
        <taxon>Magnaporthales</taxon>
        <taxon>Magnaporthaceae</taxon>
        <taxon>Gaeumannomyces</taxon>
    </lineage>
</organism>
<dbReference type="PANTHER" id="PTHR40635">
    <property type="match status" value="1"/>
</dbReference>
<evidence type="ECO:0000313" key="2">
    <source>
        <dbReference type="EMBL" id="EJT77988.1"/>
    </source>
</evidence>
<reference evidence="2" key="3">
    <citation type="submission" date="2010-09" db="EMBL/GenBank/DDBJ databases">
        <title>Annotation of Gaeumannomyces graminis var. tritici R3-111a-1.</title>
        <authorList>
            <consortium name="The Broad Institute Genome Sequencing Platform"/>
            <person name="Ma L.-J."/>
            <person name="Dead R."/>
            <person name="Young S.K."/>
            <person name="Zeng Q."/>
            <person name="Gargeya S."/>
            <person name="Fitzgerald M."/>
            <person name="Haas B."/>
            <person name="Abouelleil A."/>
            <person name="Alvarado L."/>
            <person name="Arachchi H.M."/>
            <person name="Berlin A."/>
            <person name="Brown A."/>
            <person name="Chapman S.B."/>
            <person name="Chen Z."/>
            <person name="Dunbar C."/>
            <person name="Freedman E."/>
            <person name="Gearin G."/>
            <person name="Gellesch M."/>
            <person name="Goldberg J."/>
            <person name="Griggs A."/>
            <person name="Gujja S."/>
            <person name="Heiman D."/>
            <person name="Howarth C."/>
            <person name="Larson L."/>
            <person name="Lui A."/>
            <person name="MacDonald P.J.P."/>
            <person name="Mehta T."/>
            <person name="Montmayeur A."/>
            <person name="Murphy C."/>
            <person name="Neiman D."/>
            <person name="Pearson M."/>
            <person name="Priest M."/>
            <person name="Roberts A."/>
            <person name="Saif S."/>
            <person name="Shea T."/>
            <person name="Shenoy N."/>
            <person name="Sisk P."/>
            <person name="Stolte C."/>
            <person name="Sykes S."/>
            <person name="Yandava C."/>
            <person name="Wortman J."/>
            <person name="Nusbaum C."/>
            <person name="Birren B."/>
        </authorList>
    </citation>
    <scope>NUCLEOTIDE SEQUENCE</scope>
    <source>
        <strain evidence="2">R3-111a-1</strain>
    </source>
</reference>
<sequence length="351" mass="38475">MSPVRRYLRITKYSVLEVRIYLENPALAQSWLLNPRNPILPKVIESVRPLVLPKLREERERSRKKSTKKKAIKDIVVEDDFEVAIFLTETNTRHSILYKHKHARDKTQTRLQSNSKKLTGSGEGSSREAAIELGGDDDRVDAEGDAAGIELIQTADGDEIPILRREESEGSDDAAHISLFDIPEAPRPGLEGTEVRGTKRRRQPIQSGPIALDVDDDDDESNARALGGGDGEYVVVDSEDETGSHEGDDSQSEDGTNDSPRLRRPPKRARAEGEKQGEKKKKVALDVSYEGFAIYGRVLCLVVKRRGNAPPGGRSSAAASSGSAAGGGQARMENWIASTQIMPEAEQAEEG</sequence>
<feature type="region of interest" description="Disordered" evidence="1">
    <location>
        <begin position="179"/>
        <end position="281"/>
    </location>
</feature>
<evidence type="ECO:0000256" key="1">
    <source>
        <dbReference type="SAM" id="MobiDB-lite"/>
    </source>
</evidence>
<dbReference type="EMBL" id="GL385396">
    <property type="protein sequence ID" value="EJT77988.1"/>
    <property type="molecule type" value="Genomic_DNA"/>
</dbReference>
<dbReference type="RefSeq" id="XP_009219133.1">
    <property type="nucleotide sequence ID" value="XM_009220869.1"/>
</dbReference>
<dbReference type="VEuPathDB" id="FungiDB:GGTG_03091"/>
<dbReference type="OrthoDB" id="5374757at2759"/>
<protein>
    <submittedName>
        <fullName evidence="2 3">Uncharacterized protein</fullName>
    </submittedName>
</protein>
<dbReference type="GeneID" id="20343549"/>
<evidence type="ECO:0000313" key="3">
    <source>
        <dbReference type="EnsemblFungi" id="EJT77988"/>
    </source>
</evidence>
<feature type="region of interest" description="Disordered" evidence="1">
    <location>
        <begin position="101"/>
        <end position="128"/>
    </location>
</feature>
<name>J3NP85_GAET3</name>
<reference evidence="4" key="1">
    <citation type="submission" date="2010-07" db="EMBL/GenBank/DDBJ databases">
        <title>The genome sequence of Gaeumannomyces graminis var. tritici strain R3-111a-1.</title>
        <authorList>
            <consortium name="The Broad Institute Genome Sequencing Platform"/>
            <person name="Ma L.-J."/>
            <person name="Dead R."/>
            <person name="Young S."/>
            <person name="Zeng Q."/>
            <person name="Koehrsen M."/>
            <person name="Alvarado L."/>
            <person name="Berlin A."/>
            <person name="Chapman S.B."/>
            <person name="Chen Z."/>
            <person name="Freedman E."/>
            <person name="Gellesch M."/>
            <person name="Goldberg J."/>
            <person name="Griggs A."/>
            <person name="Gujja S."/>
            <person name="Heilman E.R."/>
            <person name="Heiman D."/>
            <person name="Hepburn T."/>
            <person name="Howarth C."/>
            <person name="Jen D."/>
            <person name="Larson L."/>
            <person name="Mehta T."/>
            <person name="Neiman D."/>
            <person name="Pearson M."/>
            <person name="Roberts A."/>
            <person name="Saif S."/>
            <person name="Shea T."/>
            <person name="Shenoy N."/>
            <person name="Sisk P."/>
            <person name="Stolte C."/>
            <person name="Sykes S."/>
            <person name="Walk T."/>
            <person name="White J."/>
            <person name="Yandava C."/>
            <person name="Haas B."/>
            <person name="Nusbaum C."/>
            <person name="Birren B."/>
        </authorList>
    </citation>
    <scope>NUCLEOTIDE SEQUENCE [LARGE SCALE GENOMIC DNA]</scope>
    <source>
        <strain evidence="4">R3-111a-1</strain>
    </source>
</reference>
<accession>J3NP85</accession>
<reference evidence="3" key="4">
    <citation type="journal article" date="2015" name="G3 (Bethesda)">
        <title>Genome sequences of three phytopathogenic species of the Magnaporthaceae family of fungi.</title>
        <authorList>
            <person name="Okagaki L.H."/>
            <person name="Nunes C.C."/>
            <person name="Sailsbery J."/>
            <person name="Clay B."/>
            <person name="Brown D."/>
            <person name="John T."/>
            <person name="Oh Y."/>
            <person name="Young N."/>
            <person name="Fitzgerald M."/>
            <person name="Haas B.J."/>
            <person name="Zeng Q."/>
            <person name="Young S."/>
            <person name="Adiconis X."/>
            <person name="Fan L."/>
            <person name="Levin J.Z."/>
            <person name="Mitchell T.K."/>
            <person name="Okubara P.A."/>
            <person name="Farman M.L."/>
            <person name="Kohn L.M."/>
            <person name="Birren B."/>
            <person name="Ma L.-J."/>
            <person name="Dean R.A."/>
        </authorList>
    </citation>
    <scope>NUCLEOTIDE SEQUENCE</scope>
    <source>
        <strain evidence="3">R3-111a-1</strain>
    </source>
</reference>
<dbReference type="EnsemblFungi" id="EJT77988">
    <property type="protein sequence ID" value="EJT77988"/>
    <property type="gene ID" value="GGTG_03091"/>
</dbReference>
<gene>
    <name evidence="3" type="primary">20343549</name>
    <name evidence="2" type="ORF">GGTG_03091</name>
</gene>
<evidence type="ECO:0000313" key="4">
    <source>
        <dbReference type="Proteomes" id="UP000006039"/>
    </source>
</evidence>
<dbReference type="Proteomes" id="UP000006039">
    <property type="component" value="Unassembled WGS sequence"/>
</dbReference>
<dbReference type="eggNOG" id="ENOG502S978">
    <property type="taxonomic scope" value="Eukaryota"/>
</dbReference>
<feature type="compositionally biased region" description="Low complexity" evidence="1">
    <location>
        <begin position="312"/>
        <end position="323"/>
    </location>
</feature>
<dbReference type="HOGENOM" id="CLU_066070_0_0_1"/>
<reference evidence="2" key="2">
    <citation type="submission" date="2010-07" db="EMBL/GenBank/DDBJ databases">
        <authorList>
            <consortium name="The Broad Institute Genome Sequencing Platform"/>
            <consortium name="Broad Institute Genome Sequencing Center for Infectious Disease"/>
            <person name="Ma L.-J."/>
            <person name="Dead R."/>
            <person name="Young S."/>
            <person name="Zeng Q."/>
            <person name="Koehrsen M."/>
            <person name="Alvarado L."/>
            <person name="Berlin A."/>
            <person name="Chapman S.B."/>
            <person name="Chen Z."/>
            <person name="Freedman E."/>
            <person name="Gellesch M."/>
            <person name="Goldberg J."/>
            <person name="Griggs A."/>
            <person name="Gujja S."/>
            <person name="Heilman E.R."/>
            <person name="Heiman D."/>
            <person name="Hepburn T."/>
            <person name="Howarth C."/>
            <person name="Jen D."/>
            <person name="Larson L."/>
            <person name="Mehta T."/>
            <person name="Neiman D."/>
            <person name="Pearson M."/>
            <person name="Roberts A."/>
            <person name="Saif S."/>
            <person name="Shea T."/>
            <person name="Shenoy N."/>
            <person name="Sisk P."/>
            <person name="Stolte C."/>
            <person name="Sykes S."/>
            <person name="Walk T."/>
            <person name="White J."/>
            <person name="Yandava C."/>
            <person name="Haas B."/>
            <person name="Nusbaum C."/>
            <person name="Birren B."/>
        </authorList>
    </citation>
    <scope>NUCLEOTIDE SEQUENCE</scope>
    <source>
        <strain evidence="2">R3-111a-1</strain>
    </source>
</reference>
<dbReference type="AlphaFoldDB" id="J3NP85"/>
<feature type="compositionally biased region" description="Polar residues" evidence="1">
    <location>
        <begin position="109"/>
        <end position="118"/>
    </location>
</feature>
<proteinExistence type="predicted"/>